<feature type="chain" id="PRO_5046063008" description="Lipoprotein" evidence="1">
    <location>
        <begin position="26"/>
        <end position="193"/>
    </location>
</feature>
<comment type="caution">
    <text evidence="2">The sequence shown here is derived from an EMBL/GenBank/DDBJ whole genome shotgun (WGS) entry which is preliminary data.</text>
</comment>
<evidence type="ECO:0008006" key="4">
    <source>
        <dbReference type="Google" id="ProtNLM"/>
    </source>
</evidence>
<evidence type="ECO:0000313" key="2">
    <source>
        <dbReference type="EMBL" id="GGE29934.1"/>
    </source>
</evidence>
<evidence type="ECO:0000313" key="3">
    <source>
        <dbReference type="Proteomes" id="UP000599179"/>
    </source>
</evidence>
<evidence type="ECO:0000256" key="1">
    <source>
        <dbReference type="SAM" id="SignalP"/>
    </source>
</evidence>
<proteinExistence type="predicted"/>
<keyword evidence="3" id="KW-1185">Reference proteome</keyword>
<feature type="signal peptide" evidence="1">
    <location>
        <begin position="1"/>
        <end position="25"/>
    </location>
</feature>
<protein>
    <recommendedName>
        <fullName evidence="4">Lipoprotein</fullName>
    </recommendedName>
</protein>
<dbReference type="EMBL" id="BMGM01000003">
    <property type="protein sequence ID" value="GGE29934.1"/>
    <property type="molecule type" value="Genomic_DNA"/>
</dbReference>
<name>A0ABQ1SFT7_9FLAO</name>
<dbReference type="PROSITE" id="PS51257">
    <property type="entry name" value="PROKAR_LIPOPROTEIN"/>
    <property type="match status" value="1"/>
</dbReference>
<accession>A0ABQ1SFT7</accession>
<sequence length="193" mass="22817">MRLAFQNPFLIIVVFLLFSSCNLQEQPTNDIFKTTEGEYASRMGKFVAKYPSKPFHYIYRKKNDKEKDLVADYHSVITTIGETRIFNVEYFVMDEEFLANKDMREIKDLMMYDVNNFFQKKGFTVDFFNDKKLQSFDGVFFSYKPTPALKRALPKAKGKGKAILRNNILYYVYFLGVFDREAQDFIDSFRFTS</sequence>
<reference evidence="3" key="1">
    <citation type="journal article" date="2019" name="Int. J. Syst. Evol. Microbiol.">
        <title>The Global Catalogue of Microorganisms (GCM) 10K type strain sequencing project: providing services to taxonomists for standard genome sequencing and annotation.</title>
        <authorList>
            <consortium name="The Broad Institute Genomics Platform"/>
            <consortium name="The Broad Institute Genome Sequencing Center for Infectious Disease"/>
            <person name="Wu L."/>
            <person name="Ma J."/>
        </authorList>
    </citation>
    <scope>NUCLEOTIDE SEQUENCE [LARGE SCALE GENOMIC DNA]</scope>
    <source>
        <strain evidence="3">CGMCC 1.12931</strain>
    </source>
</reference>
<keyword evidence="1" id="KW-0732">Signal</keyword>
<gene>
    <name evidence="2" type="ORF">GCM10010832_08080</name>
</gene>
<organism evidence="2 3">
    <name type="scientific">Psychroflexus planctonicus</name>
    <dbReference type="NCBI Taxonomy" id="1526575"/>
    <lineage>
        <taxon>Bacteria</taxon>
        <taxon>Pseudomonadati</taxon>
        <taxon>Bacteroidota</taxon>
        <taxon>Flavobacteriia</taxon>
        <taxon>Flavobacteriales</taxon>
        <taxon>Flavobacteriaceae</taxon>
        <taxon>Psychroflexus</taxon>
    </lineage>
</organism>
<dbReference type="Proteomes" id="UP000599179">
    <property type="component" value="Unassembled WGS sequence"/>
</dbReference>